<name>A0A1X4JNA1_9LACO</name>
<feature type="domain" description="WxL" evidence="2">
    <location>
        <begin position="59"/>
        <end position="237"/>
    </location>
</feature>
<protein>
    <recommendedName>
        <fullName evidence="2">WxL domain-containing protein</fullName>
    </recommendedName>
</protein>
<dbReference type="InterPro" id="IPR027994">
    <property type="entry name" value="WxL_dom"/>
</dbReference>
<sequence length="242" mass="25062">MKTKSLLSSVAVLATMVGIGMPAMAVSADNVTLPAATSTTENSASGSVSGVSDAIVQVEQGYLTLDAVPDMNFGMAAQTKTANENLPLINNAGLIDDNGNDSGLLKVTDSRTAAASNDDNKTPMAAETTTMPWQLTATLGDFSSTDGATLTSSKDWAIHLNQTSGKNTDGHMPAIYQPKLMSGDNTQHRVMQSAQGTGYGSTTVYYSKAKDAALDMGANVPEGKYSAPITWTLNATPDASVN</sequence>
<dbReference type="Pfam" id="PF13731">
    <property type="entry name" value="WxL"/>
    <property type="match status" value="1"/>
</dbReference>
<gene>
    <name evidence="3" type="ORF">B9D04_01975</name>
</gene>
<proteinExistence type="predicted"/>
<comment type="caution">
    <text evidence="3">The sequence shown here is derived from an EMBL/GenBank/DDBJ whole genome shotgun (WGS) entry which is preliminary data.</text>
</comment>
<dbReference type="EMBL" id="NDXJ01000003">
    <property type="protein sequence ID" value="OSP90143.1"/>
    <property type="molecule type" value="Genomic_DNA"/>
</dbReference>
<evidence type="ECO:0000313" key="3">
    <source>
        <dbReference type="EMBL" id="OSP90143.1"/>
    </source>
</evidence>
<keyword evidence="1" id="KW-0732">Signal</keyword>
<evidence type="ECO:0000256" key="1">
    <source>
        <dbReference type="SAM" id="SignalP"/>
    </source>
</evidence>
<evidence type="ECO:0000313" key="4">
    <source>
        <dbReference type="Proteomes" id="UP000193588"/>
    </source>
</evidence>
<dbReference type="RefSeq" id="WP_085637475.1">
    <property type="nucleotide sequence ID" value="NZ_CBCSCI010000001.1"/>
</dbReference>
<feature type="chain" id="PRO_5039146761" description="WxL domain-containing protein" evidence="1">
    <location>
        <begin position="26"/>
        <end position="242"/>
    </location>
</feature>
<dbReference type="Proteomes" id="UP000193588">
    <property type="component" value="Unassembled WGS sequence"/>
</dbReference>
<feature type="signal peptide" evidence="1">
    <location>
        <begin position="1"/>
        <end position="25"/>
    </location>
</feature>
<dbReference type="AlphaFoldDB" id="A0A1X4JNA1"/>
<evidence type="ECO:0000259" key="2">
    <source>
        <dbReference type="Pfam" id="PF13731"/>
    </source>
</evidence>
<reference evidence="3 4" key="1">
    <citation type="submission" date="2017-04" db="EMBL/GenBank/DDBJ databases">
        <title>The genome sequence of Weissella cibaria isolated from wild Drosophila.</title>
        <authorList>
            <person name="Ricks N.J."/>
            <person name="Carroll C."/>
            <person name="Walters A."/>
            <person name="Newell P.D."/>
            <person name="Chaston J.M."/>
        </authorList>
    </citation>
    <scope>NUCLEOTIDE SEQUENCE [LARGE SCALE GENOMIC DNA]</scope>
    <source>
        <strain evidence="3 4">DmW_103</strain>
    </source>
</reference>
<organism evidence="3 4">
    <name type="scientific">Weissella cibaria</name>
    <dbReference type="NCBI Taxonomy" id="137591"/>
    <lineage>
        <taxon>Bacteria</taxon>
        <taxon>Bacillati</taxon>
        <taxon>Bacillota</taxon>
        <taxon>Bacilli</taxon>
        <taxon>Lactobacillales</taxon>
        <taxon>Lactobacillaceae</taxon>
        <taxon>Weissella</taxon>
    </lineage>
</organism>
<accession>A0A1X4JNA1</accession>